<proteinExistence type="predicted"/>
<dbReference type="AlphaFoldDB" id="A0AA38GWZ5"/>
<dbReference type="EMBL" id="JAHRHJ020000001">
    <property type="protein sequence ID" value="KAH9331074.1"/>
    <property type="molecule type" value="Genomic_DNA"/>
</dbReference>
<name>A0AA38GWZ5_TAXCH</name>
<dbReference type="PANTHER" id="PTHR31672:SF13">
    <property type="entry name" value="F-BOX PROTEIN CPR30-LIKE"/>
    <property type="match status" value="1"/>
</dbReference>
<evidence type="ECO:0008006" key="3">
    <source>
        <dbReference type="Google" id="ProtNLM"/>
    </source>
</evidence>
<accession>A0AA38GWZ5</accession>
<organism evidence="1 2">
    <name type="scientific">Taxus chinensis</name>
    <name type="common">Chinese yew</name>
    <name type="synonym">Taxus wallichiana var. chinensis</name>
    <dbReference type="NCBI Taxonomy" id="29808"/>
    <lineage>
        <taxon>Eukaryota</taxon>
        <taxon>Viridiplantae</taxon>
        <taxon>Streptophyta</taxon>
        <taxon>Embryophyta</taxon>
        <taxon>Tracheophyta</taxon>
        <taxon>Spermatophyta</taxon>
        <taxon>Pinopsida</taxon>
        <taxon>Pinidae</taxon>
        <taxon>Conifers II</taxon>
        <taxon>Cupressales</taxon>
        <taxon>Taxaceae</taxon>
        <taxon>Taxus</taxon>
    </lineage>
</organism>
<keyword evidence="2" id="KW-1185">Reference proteome</keyword>
<dbReference type="SUPFAM" id="SSF81383">
    <property type="entry name" value="F-box domain"/>
    <property type="match status" value="1"/>
</dbReference>
<dbReference type="PANTHER" id="PTHR31672">
    <property type="entry name" value="BNACNNG10540D PROTEIN"/>
    <property type="match status" value="1"/>
</dbReference>
<dbReference type="Proteomes" id="UP000824469">
    <property type="component" value="Unassembled WGS sequence"/>
</dbReference>
<protein>
    <recommendedName>
        <fullName evidence="3">F-box domain-containing protein</fullName>
    </recommendedName>
</protein>
<evidence type="ECO:0000313" key="1">
    <source>
        <dbReference type="EMBL" id="KAH9331074.1"/>
    </source>
</evidence>
<gene>
    <name evidence="1" type="ORF">KI387_003182</name>
</gene>
<evidence type="ECO:0000313" key="2">
    <source>
        <dbReference type="Proteomes" id="UP000824469"/>
    </source>
</evidence>
<dbReference type="InterPro" id="IPR050796">
    <property type="entry name" value="SCF_F-box_component"/>
</dbReference>
<reference evidence="1 2" key="1">
    <citation type="journal article" date="2021" name="Nat. Plants">
        <title>The Taxus genome provides insights into paclitaxel biosynthesis.</title>
        <authorList>
            <person name="Xiong X."/>
            <person name="Gou J."/>
            <person name="Liao Q."/>
            <person name="Li Y."/>
            <person name="Zhou Q."/>
            <person name="Bi G."/>
            <person name="Li C."/>
            <person name="Du R."/>
            <person name="Wang X."/>
            <person name="Sun T."/>
            <person name="Guo L."/>
            <person name="Liang H."/>
            <person name="Lu P."/>
            <person name="Wu Y."/>
            <person name="Zhang Z."/>
            <person name="Ro D.K."/>
            <person name="Shang Y."/>
            <person name="Huang S."/>
            <person name="Yan J."/>
        </authorList>
    </citation>
    <scope>NUCLEOTIDE SEQUENCE [LARGE SCALE GENOMIC DNA]</scope>
    <source>
        <strain evidence="1">Ta-2019</strain>
    </source>
</reference>
<comment type="caution">
    <text evidence="1">The sequence shown here is derived from an EMBL/GenBank/DDBJ whole genome shotgun (WGS) entry which is preliminary data.</text>
</comment>
<sequence>MSPRFPSKIAFKHIFPRLPFVVLVRLRLVCKEWNEMLSPSSALFKKCCLIHGTFGFFLVEKWHSFLDRINVLFLNDRGRVTHLCSRIIGSPYRKEIIYSMGPFLLLESEKFGTNLLDEFILNPFTSEGKKLGTIELGIRGWFVLCGDALARNYGWVALKNCDEVSGGACYMKSSFNNSWCVTKAPVDVPVPRNAVCNGWKIYWLHAEFDDHDTFVYNLFAFDVFCNKWCVSVPPFAGVHGMCLVLHDNHVKCILDDSSLSVWLLKETYDFVVCQWEILWEHILDATVDINKVCNGYTPEVSMGHIVMLYKKHGPSILYYDMNKGECVHCTSSGFDSCAVYFPTFDDISEEIIGGNFMGLMPGPDSVDLISDIGVP</sequence>
<dbReference type="InterPro" id="IPR036047">
    <property type="entry name" value="F-box-like_dom_sf"/>
</dbReference>